<gene>
    <name evidence="1" type="ORF">D5R40_27855</name>
</gene>
<evidence type="ECO:0000313" key="2">
    <source>
        <dbReference type="Proteomes" id="UP000269154"/>
    </source>
</evidence>
<evidence type="ECO:0000313" key="1">
    <source>
        <dbReference type="EMBL" id="RQH27423.1"/>
    </source>
</evidence>
<sequence length="60" mass="7124">MSIFSNLFKKRPKLKVQTELGEFTLFHKSRSKNLWSNEELEIPSIVRGTEKIQNQLMLIF</sequence>
<name>A0A3N6P1B8_9CYAN</name>
<accession>A0A3N6P1B8</accession>
<dbReference type="AlphaFoldDB" id="A0A3N6P1B8"/>
<comment type="caution">
    <text evidence="1">The sequence shown here is derived from an EMBL/GenBank/DDBJ whole genome shotgun (WGS) entry which is preliminary data.</text>
</comment>
<dbReference type="Proteomes" id="UP000269154">
    <property type="component" value="Unassembled WGS sequence"/>
</dbReference>
<organism evidence="1 2">
    <name type="scientific">Okeania hirsuta</name>
    <dbReference type="NCBI Taxonomy" id="1458930"/>
    <lineage>
        <taxon>Bacteria</taxon>
        <taxon>Bacillati</taxon>
        <taxon>Cyanobacteriota</taxon>
        <taxon>Cyanophyceae</taxon>
        <taxon>Oscillatoriophycideae</taxon>
        <taxon>Oscillatoriales</taxon>
        <taxon>Microcoleaceae</taxon>
        <taxon>Okeania</taxon>
    </lineage>
</organism>
<keyword evidence="2" id="KW-1185">Reference proteome</keyword>
<proteinExistence type="predicted"/>
<reference evidence="1 2" key="1">
    <citation type="journal article" date="2018" name="ACS Chem. Biol.">
        <title>Ketoreductase domain dysfunction expands chemodiversity: malyngamide biosynthesis in the cyanobacterium Okeania hirsuta.</title>
        <authorList>
            <person name="Moss N.A."/>
            <person name="Leao T."/>
            <person name="Rankin M."/>
            <person name="McCullough T.M."/>
            <person name="Qu P."/>
            <person name="Korobeynikov A."/>
            <person name="Smith J.L."/>
            <person name="Gerwick L."/>
            <person name="Gerwick W.H."/>
        </authorList>
    </citation>
    <scope>NUCLEOTIDE SEQUENCE [LARGE SCALE GENOMIC DNA]</scope>
    <source>
        <strain evidence="1 2">PAB10Feb10-1</strain>
    </source>
</reference>
<protein>
    <submittedName>
        <fullName evidence="1">Uncharacterized protein</fullName>
    </submittedName>
</protein>
<dbReference type="EMBL" id="RCBY01000260">
    <property type="protein sequence ID" value="RQH27423.1"/>
    <property type="molecule type" value="Genomic_DNA"/>
</dbReference>